<gene>
    <name evidence="4" type="primary">ga31531</name>
    <name evidence="4" type="ORF">PR202_ga31531</name>
</gene>
<dbReference type="InterPro" id="IPR005516">
    <property type="entry name" value="Remorin_C"/>
</dbReference>
<evidence type="ECO:0000256" key="2">
    <source>
        <dbReference type="SAM" id="MobiDB-lite"/>
    </source>
</evidence>
<feature type="compositionally biased region" description="Polar residues" evidence="2">
    <location>
        <begin position="98"/>
        <end position="108"/>
    </location>
</feature>
<comment type="similarity">
    <text evidence="1">Belongs to the remorin family.</text>
</comment>
<reference evidence="4" key="1">
    <citation type="journal article" date="2018" name="DNA Res.">
        <title>Multiple hybrid de novo genome assembly of finger millet, an orphan allotetraploid crop.</title>
        <authorList>
            <person name="Hatakeyama M."/>
            <person name="Aluri S."/>
            <person name="Balachadran M.T."/>
            <person name="Sivarajan S.R."/>
            <person name="Patrignani A."/>
            <person name="Gruter S."/>
            <person name="Poveda L."/>
            <person name="Shimizu-Inatsugi R."/>
            <person name="Baeten J."/>
            <person name="Francoijs K.J."/>
            <person name="Nataraja K.N."/>
            <person name="Reddy Y.A.N."/>
            <person name="Phadnis S."/>
            <person name="Ravikumar R.L."/>
            <person name="Schlapbach R."/>
            <person name="Sreeman S.M."/>
            <person name="Shimizu K.K."/>
        </authorList>
    </citation>
    <scope>NUCLEOTIDE SEQUENCE</scope>
</reference>
<evidence type="ECO:0000256" key="1">
    <source>
        <dbReference type="ARBA" id="ARBA00005711"/>
    </source>
</evidence>
<dbReference type="PANTHER" id="PTHR31471">
    <property type="entry name" value="OS02G0116800 PROTEIN"/>
    <property type="match status" value="1"/>
</dbReference>
<name>A0AAV5DRQ9_ELECO</name>
<comment type="caution">
    <text evidence="4">The sequence shown here is derived from an EMBL/GenBank/DDBJ whole genome shotgun (WGS) entry which is preliminary data.</text>
</comment>
<evidence type="ECO:0000259" key="3">
    <source>
        <dbReference type="Pfam" id="PF03763"/>
    </source>
</evidence>
<dbReference type="EMBL" id="BQKI01000041">
    <property type="protein sequence ID" value="GJN13187.1"/>
    <property type="molecule type" value="Genomic_DNA"/>
</dbReference>
<protein>
    <recommendedName>
        <fullName evidence="3">Remorin C-terminal domain-containing protein</fullName>
    </recommendedName>
</protein>
<dbReference type="Proteomes" id="UP001054889">
    <property type="component" value="Unassembled WGS sequence"/>
</dbReference>
<feature type="compositionally biased region" description="Basic and acidic residues" evidence="2">
    <location>
        <begin position="73"/>
        <end position="89"/>
    </location>
</feature>
<organism evidence="4 5">
    <name type="scientific">Eleusine coracana subsp. coracana</name>
    <dbReference type="NCBI Taxonomy" id="191504"/>
    <lineage>
        <taxon>Eukaryota</taxon>
        <taxon>Viridiplantae</taxon>
        <taxon>Streptophyta</taxon>
        <taxon>Embryophyta</taxon>
        <taxon>Tracheophyta</taxon>
        <taxon>Spermatophyta</taxon>
        <taxon>Magnoliopsida</taxon>
        <taxon>Liliopsida</taxon>
        <taxon>Poales</taxon>
        <taxon>Poaceae</taxon>
        <taxon>PACMAD clade</taxon>
        <taxon>Chloridoideae</taxon>
        <taxon>Cynodonteae</taxon>
        <taxon>Eleusininae</taxon>
        <taxon>Eleusine</taxon>
    </lineage>
</organism>
<sequence length="116" mass="13139">MYYDAIVKPDNSSTYNIKRVEREDAKVTVWDSLQKAKAEAAIQKLVIKLEKKRSSSLDKIFSTLRSAQRKAQVMRDPDAVTANQDEKASRKTKRTPQRSKNGQISSLSGCFTCHAF</sequence>
<evidence type="ECO:0000313" key="4">
    <source>
        <dbReference type="EMBL" id="GJN13187.1"/>
    </source>
</evidence>
<dbReference type="Pfam" id="PF03763">
    <property type="entry name" value="Remorin_C"/>
    <property type="match status" value="1"/>
</dbReference>
<accession>A0AAV5DRQ9</accession>
<dbReference type="PANTHER" id="PTHR31471:SF13">
    <property type="entry name" value="REMORIN FAMILY PROTEIN"/>
    <property type="match status" value="1"/>
</dbReference>
<reference evidence="4" key="2">
    <citation type="submission" date="2021-12" db="EMBL/GenBank/DDBJ databases">
        <title>Resequencing data analysis of finger millet.</title>
        <authorList>
            <person name="Hatakeyama M."/>
            <person name="Aluri S."/>
            <person name="Balachadran M.T."/>
            <person name="Sivarajan S.R."/>
            <person name="Poveda L."/>
            <person name="Shimizu-Inatsugi R."/>
            <person name="Schlapbach R."/>
            <person name="Sreeman S.M."/>
            <person name="Shimizu K.K."/>
        </authorList>
    </citation>
    <scope>NUCLEOTIDE SEQUENCE</scope>
</reference>
<feature type="region of interest" description="Disordered" evidence="2">
    <location>
        <begin position="71"/>
        <end position="108"/>
    </location>
</feature>
<feature type="domain" description="Remorin C-terminal" evidence="3">
    <location>
        <begin position="17"/>
        <end position="104"/>
    </location>
</feature>
<dbReference type="AlphaFoldDB" id="A0AAV5DRQ9"/>
<proteinExistence type="inferred from homology"/>
<keyword evidence="5" id="KW-1185">Reference proteome</keyword>
<evidence type="ECO:0000313" key="5">
    <source>
        <dbReference type="Proteomes" id="UP001054889"/>
    </source>
</evidence>